<dbReference type="AlphaFoldDB" id="A0ABD4STM2"/>
<feature type="transmembrane region" description="Helical" evidence="6">
    <location>
        <begin position="93"/>
        <end position="115"/>
    </location>
</feature>
<organism evidence="8 9">
    <name type="scientific">Laribacter hongkongensis</name>
    <dbReference type="NCBI Taxonomy" id="168471"/>
    <lineage>
        <taxon>Bacteria</taxon>
        <taxon>Pseudomonadati</taxon>
        <taxon>Pseudomonadota</taxon>
        <taxon>Betaproteobacteria</taxon>
        <taxon>Neisseriales</taxon>
        <taxon>Aquaspirillaceae</taxon>
        <taxon>Laribacter</taxon>
    </lineage>
</organism>
<dbReference type="EMBL" id="JAJAXM010000027">
    <property type="protein sequence ID" value="MCG9026814.1"/>
    <property type="molecule type" value="Genomic_DNA"/>
</dbReference>
<dbReference type="InterPro" id="IPR017850">
    <property type="entry name" value="Alkaline_phosphatase_core_sf"/>
</dbReference>
<keyword evidence="4 6" id="KW-1133">Transmembrane helix</keyword>
<dbReference type="SUPFAM" id="SSF53649">
    <property type="entry name" value="Alkaline phosphatase-like"/>
    <property type="match status" value="1"/>
</dbReference>
<evidence type="ECO:0000313" key="9">
    <source>
        <dbReference type="Proteomes" id="UP001200247"/>
    </source>
</evidence>
<keyword evidence="5 6" id="KW-0472">Membrane</keyword>
<sequence>MIRRAEWLWLRAWQGGMVFAMAWLVLEGMRLVLVLSYLPPASSAAWYEWGQAFWTGGRFDAKWLAIWLLPAWLALVLATWLPKIPAGWVDRFVIRCWVPVGIAALLLLGLVNYFYFGFYQSPINAIVFGLFEDDTVAVLQTVWHDYPVIPGVLAWLGLVAGILYGAARVGRKRPHMLPAWHKAGLVVMTLLLAGLARGSLGTFPLRDTDAVVGRDAFVNAAVPNGVQALYSAWLDRLATDLGRDEFSGVRRLGFASPLEAARVLGWQGSQDELLRTLLAAPQPAPQAPRPHVVFALMEAWGRELIDAHEPGRNDTLGHLAPFLQREDYFPHAISVEHGTFPSLEGLLFDTPVTPLTQSRYGQQPFSFAVTRPFKAAGYRVVFLTSGSGSWRHLDHNLLRQGFDEVLDQQAIRQRFPEAEAGTWGVPDDYMMRYASELLAEADRRGEHLLLFMLSTTNHPPYHTPAGYALRPVDPTALPAHRTPDTALARSILETYQYANDSLGGFLERLVAAPWGQRTIVAATGDHNTRSIFEYPDASRLDLAYGVPILFRVPAALRPADPEVGAWASHRDIFPTLQALALGIEPSRFAGRNLYAPGGPSMATSFVVGEGGRGLMLDQTGAVWGFERPRHLLWRDGRLQPASEPVPELEAAGLRARAGMALADWRVRHAALHPPSTGQD</sequence>
<dbReference type="Gene3D" id="3.40.720.10">
    <property type="entry name" value="Alkaline Phosphatase, subunit A"/>
    <property type="match status" value="1"/>
</dbReference>
<gene>
    <name evidence="8" type="ORF">LH440_13055</name>
</gene>
<feature type="transmembrane region" description="Helical" evidence="6">
    <location>
        <begin position="63"/>
        <end position="81"/>
    </location>
</feature>
<dbReference type="Pfam" id="PF00884">
    <property type="entry name" value="Sulfatase"/>
    <property type="match status" value="1"/>
</dbReference>
<proteinExistence type="predicted"/>
<dbReference type="GO" id="GO:0005886">
    <property type="term" value="C:plasma membrane"/>
    <property type="evidence" value="ECO:0007669"/>
    <property type="project" value="UniProtKB-SubCell"/>
</dbReference>
<feature type="domain" description="Sulfatase N-terminal" evidence="7">
    <location>
        <begin position="290"/>
        <end position="582"/>
    </location>
</feature>
<feature type="transmembrane region" description="Helical" evidence="6">
    <location>
        <begin position="179"/>
        <end position="196"/>
    </location>
</feature>
<evidence type="ECO:0000256" key="5">
    <source>
        <dbReference type="ARBA" id="ARBA00023136"/>
    </source>
</evidence>
<dbReference type="PANTHER" id="PTHR47371:SF3">
    <property type="entry name" value="PHOSPHOGLYCEROL TRANSFERASE I"/>
    <property type="match status" value="1"/>
</dbReference>
<evidence type="ECO:0000259" key="7">
    <source>
        <dbReference type="Pfam" id="PF00884"/>
    </source>
</evidence>
<evidence type="ECO:0000256" key="3">
    <source>
        <dbReference type="ARBA" id="ARBA00022692"/>
    </source>
</evidence>
<keyword evidence="3 6" id="KW-0812">Transmembrane</keyword>
<evidence type="ECO:0000256" key="6">
    <source>
        <dbReference type="SAM" id="Phobius"/>
    </source>
</evidence>
<dbReference type="PANTHER" id="PTHR47371">
    <property type="entry name" value="LIPOTEICHOIC ACID SYNTHASE"/>
    <property type="match status" value="1"/>
</dbReference>
<dbReference type="RefSeq" id="WP_239894346.1">
    <property type="nucleotide sequence ID" value="NZ_JAJAXM010000027.1"/>
</dbReference>
<dbReference type="InterPro" id="IPR000917">
    <property type="entry name" value="Sulfatase_N"/>
</dbReference>
<keyword evidence="2" id="KW-1003">Cell membrane</keyword>
<evidence type="ECO:0000313" key="8">
    <source>
        <dbReference type="EMBL" id="MCG9026814.1"/>
    </source>
</evidence>
<accession>A0ABD4STM2</accession>
<evidence type="ECO:0000256" key="2">
    <source>
        <dbReference type="ARBA" id="ARBA00022475"/>
    </source>
</evidence>
<name>A0ABD4STM2_9NEIS</name>
<feature type="transmembrane region" description="Helical" evidence="6">
    <location>
        <begin position="12"/>
        <end position="38"/>
    </location>
</feature>
<dbReference type="CDD" id="cd16015">
    <property type="entry name" value="LTA_synthase"/>
    <property type="match status" value="1"/>
</dbReference>
<feature type="transmembrane region" description="Helical" evidence="6">
    <location>
        <begin position="148"/>
        <end position="167"/>
    </location>
</feature>
<comment type="subcellular location">
    <subcellularLocation>
        <location evidence="1">Cell membrane</location>
        <topology evidence="1">Multi-pass membrane protein</topology>
    </subcellularLocation>
</comment>
<protein>
    <submittedName>
        <fullName evidence="8">LTA synthase family protein</fullName>
    </submittedName>
</protein>
<dbReference type="InterPro" id="IPR050448">
    <property type="entry name" value="OpgB/LTA_synthase_biosynth"/>
</dbReference>
<evidence type="ECO:0000256" key="4">
    <source>
        <dbReference type="ARBA" id="ARBA00022989"/>
    </source>
</evidence>
<dbReference type="Proteomes" id="UP001200247">
    <property type="component" value="Unassembled WGS sequence"/>
</dbReference>
<reference evidence="8 9" key="1">
    <citation type="submission" date="2021-10" db="EMBL/GenBank/DDBJ databases">
        <title>Whole-genome sequencing analysis of Laribacter hongkongensis: virulence gene profiles, carbohydrate-active enzyme prediction, and antimicrobial resistance characterization.</title>
        <authorList>
            <person name="Yuan P."/>
            <person name="Zhan Y."/>
            <person name="Chen D."/>
        </authorList>
    </citation>
    <scope>NUCLEOTIDE SEQUENCE [LARGE SCALE GENOMIC DNA]</scope>
    <source>
        <strain evidence="8 9">W67</strain>
    </source>
</reference>
<evidence type="ECO:0000256" key="1">
    <source>
        <dbReference type="ARBA" id="ARBA00004651"/>
    </source>
</evidence>
<comment type="caution">
    <text evidence="8">The sequence shown here is derived from an EMBL/GenBank/DDBJ whole genome shotgun (WGS) entry which is preliminary data.</text>
</comment>